<keyword evidence="5 10" id="KW-0132">Cell division</keyword>
<evidence type="ECO:0000256" key="5">
    <source>
        <dbReference type="ARBA" id="ARBA00022618"/>
    </source>
</evidence>
<gene>
    <name evidence="14" type="ORF">A2754_00550</name>
</gene>
<organism evidence="14 15">
    <name type="scientific">Candidatus Magasanikbacteria bacterium RIFCSPHIGHO2_01_FULL_47_8</name>
    <dbReference type="NCBI Taxonomy" id="1798673"/>
    <lineage>
        <taxon>Bacteria</taxon>
        <taxon>Candidatus Magasanikiibacteriota</taxon>
    </lineage>
</organism>
<dbReference type="AlphaFoldDB" id="A0A1F6MCF6"/>
<sequence>MSSLFRIFKFAFQDLARNLGLSSMTVFILILMLLSINTLWSLDILTKESVRLVKQQINVSFYLTPETTEKNVKEIKAYLATFPEVEEAEVLTREQVLSSFKTRHQLSTEVLQALAELGGNPFGPTIVVKTKEPEDYKKVIQALSVPEYEKLIEGKSFEGHEEALDRIQAITNRVEKVGLGVTLLFALISFLIIFNTIRVAIHTQRVEISIKRLVGANNWFIRGPYLVESLIFTVVSMSVTIVIVMFVTKWLDRYLSVAFPTNFSLTNYYESHMLYLFGIQTLAVLLLTTLSSILAMRRQLKV</sequence>
<feature type="transmembrane region" description="Helical" evidence="11">
    <location>
        <begin position="273"/>
        <end position="296"/>
    </location>
</feature>
<dbReference type="EMBL" id="MFPU01000053">
    <property type="protein sequence ID" value="OGH69304.1"/>
    <property type="molecule type" value="Genomic_DNA"/>
</dbReference>
<evidence type="ECO:0000313" key="14">
    <source>
        <dbReference type="EMBL" id="OGH69304.1"/>
    </source>
</evidence>
<dbReference type="GO" id="GO:0005886">
    <property type="term" value="C:plasma membrane"/>
    <property type="evidence" value="ECO:0007669"/>
    <property type="project" value="UniProtKB-SubCell"/>
</dbReference>
<dbReference type="InterPro" id="IPR040690">
    <property type="entry name" value="FtsX_ECD"/>
</dbReference>
<comment type="similarity">
    <text evidence="2 10">Belongs to the ABC-4 integral membrane protein family. FtsX subfamily.</text>
</comment>
<feature type="domain" description="FtsX extracellular" evidence="13">
    <location>
        <begin position="58"/>
        <end position="144"/>
    </location>
</feature>
<evidence type="ECO:0000259" key="13">
    <source>
        <dbReference type="Pfam" id="PF18075"/>
    </source>
</evidence>
<evidence type="ECO:0000256" key="3">
    <source>
        <dbReference type="ARBA" id="ARBA00021907"/>
    </source>
</evidence>
<keyword evidence="4 10" id="KW-1003">Cell membrane</keyword>
<evidence type="ECO:0000256" key="2">
    <source>
        <dbReference type="ARBA" id="ARBA00007379"/>
    </source>
</evidence>
<dbReference type="PIRSF" id="PIRSF003097">
    <property type="entry name" value="FtsX"/>
    <property type="match status" value="1"/>
</dbReference>
<evidence type="ECO:0000256" key="11">
    <source>
        <dbReference type="SAM" id="Phobius"/>
    </source>
</evidence>
<dbReference type="PANTHER" id="PTHR47755">
    <property type="entry name" value="CELL DIVISION PROTEIN FTSX"/>
    <property type="match status" value="1"/>
</dbReference>
<evidence type="ECO:0000256" key="9">
    <source>
        <dbReference type="ARBA" id="ARBA00023306"/>
    </source>
</evidence>
<feature type="transmembrane region" description="Helical" evidence="11">
    <location>
        <begin position="21"/>
        <end position="42"/>
    </location>
</feature>
<proteinExistence type="inferred from homology"/>
<evidence type="ECO:0000256" key="10">
    <source>
        <dbReference type="PIRNR" id="PIRNR003097"/>
    </source>
</evidence>
<dbReference type="GO" id="GO:0051301">
    <property type="term" value="P:cell division"/>
    <property type="evidence" value="ECO:0007669"/>
    <property type="project" value="UniProtKB-KW"/>
</dbReference>
<name>A0A1F6MCF6_9BACT</name>
<feature type="transmembrane region" description="Helical" evidence="11">
    <location>
        <begin position="177"/>
        <end position="201"/>
    </location>
</feature>
<keyword evidence="6 11" id="KW-0812">Transmembrane</keyword>
<keyword evidence="8 10" id="KW-0472">Membrane</keyword>
<evidence type="ECO:0000256" key="4">
    <source>
        <dbReference type="ARBA" id="ARBA00022475"/>
    </source>
</evidence>
<dbReference type="Gene3D" id="3.30.70.3040">
    <property type="match status" value="1"/>
</dbReference>
<accession>A0A1F6MCF6</accession>
<comment type="caution">
    <text evidence="14">The sequence shown here is derived from an EMBL/GenBank/DDBJ whole genome shotgun (WGS) entry which is preliminary data.</text>
</comment>
<dbReference type="PANTHER" id="PTHR47755:SF1">
    <property type="entry name" value="CELL DIVISION PROTEIN FTSX"/>
    <property type="match status" value="1"/>
</dbReference>
<dbReference type="Pfam" id="PF18075">
    <property type="entry name" value="FtsX_ECD"/>
    <property type="match status" value="1"/>
</dbReference>
<evidence type="ECO:0000313" key="15">
    <source>
        <dbReference type="Proteomes" id="UP000177953"/>
    </source>
</evidence>
<dbReference type="InterPro" id="IPR003838">
    <property type="entry name" value="ABC3_permease_C"/>
</dbReference>
<dbReference type="Pfam" id="PF02687">
    <property type="entry name" value="FtsX"/>
    <property type="match status" value="1"/>
</dbReference>
<evidence type="ECO:0000256" key="1">
    <source>
        <dbReference type="ARBA" id="ARBA00004651"/>
    </source>
</evidence>
<dbReference type="Proteomes" id="UP000177953">
    <property type="component" value="Unassembled WGS sequence"/>
</dbReference>
<evidence type="ECO:0000256" key="6">
    <source>
        <dbReference type="ARBA" id="ARBA00022692"/>
    </source>
</evidence>
<evidence type="ECO:0000256" key="8">
    <source>
        <dbReference type="ARBA" id="ARBA00023136"/>
    </source>
</evidence>
<dbReference type="InterPro" id="IPR004513">
    <property type="entry name" value="FtsX"/>
</dbReference>
<keyword evidence="9 10" id="KW-0131">Cell cycle</keyword>
<keyword evidence="7 11" id="KW-1133">Transmembrane helix</keyword>
<feature type="domain" description="ABC3 transporter permease C-terminal" evidence="12">
    <location>
        <begin position="181"/>
        <end position="300"/>
    </location>
</feature>
<comment type="subcellular location">
    <subcellularLocation>
        <location evidence="1">Cell membrane</location>
        <topology evidence="1">Multi-pass membrane protein</topology>
    </subcellularLocation>
</comment>
<evidence type="ECO:0000259" key="12">
    <source>
        <dbReference type="Pfam" id="PF02687"/>
    </source>
</evidence>
<reference evidence="14 15" key="1">
    <citation type="journal article" date="2016" name="Nat. Commun.">
        <title>Thousands of microbial genomes shed light on interconnected biogeochemical processes in an aquifer system.</title>
        <authorList>
            <person name="Anantharaman K."/>
            <person name="Brown C.T."/>
            <person name="Hug L.A."/>
            <person name="Sharon I."/>
            <person name="Castelle C.J."/>
            <person name="Probst A.J."/>
            <person name="Thomas B.C."/>
            <person name="Singh A."/>
            <person name="Wilkins M.J."/>
            <person name="Karaoz U."/>
            <person name="Brodie E.L."/>
            <person name="Williams K.H."/>
            <person name="Hubbard S.S."/>
            <person name="Banfield J.F."/>
        </authorList>
    </citation>
    <scope>NUCLEOTIDE SEQUENCE [LARGE SCALE GENOMIC DNA]</scope>
</reference>
<protein>
    <recommendedName>
        <fullName evidence="3 10">Cell division protein FtsX</fullName>
    </recommendedName>
</protein>
<evidence type="ECO:0000256" key="7">
    <source>
        <dbReference type="ARBA" id="ARBA00022989"/>
    </source>
</evidence>
<feature type="transmembrane region" description="Helical" evidence="11">
    <location>
        <begin position="225"/>
        <end position="247"/>
    </location>
</feature>